<sequence length="43" mass="5313">MFTPKRCFRIALLSCRLIDNIYVESYYYQRDLLKKLRRITAKL</sequence>
<proteinExistence type="predicted"/>
<keyword evidence="2" id="KW-1185">Reference proteome</keyword>
<dbReference type="KEGG" id="bms:BR1786"/>
<dbReference type="AlphaFoldDB" id="A0A0H3G4E6"/>
<reference evidence="1 2" key="1">
    <citation type="journal article" date="2011" name="J. Bacteriol.">
        <title>Revised genome sequence of Brucella suis 1330.</title>
        <authorList>
            <person name="Tae H."/>
            <person name="Shallom S."/>
            <person name="Settlage R."/>
            <person name="Preston D."/>
            <person name="Adams L.G."/>
            <person name="Garner H.R."/>
        </authorList>
    </citation>
    <scope>NUCLEOTIDE SEQUENCE [LARGE SCALE GENOMIC DNA]</scope>
    <source>
        <strain evidence="1 2">1330</strain>
    </source>
</reference>
<dbReference type="Proteomes" id="UP000007104">
    <property type="component" value="Chromosome I"/>
</dbReference>
<protein>
    <submittedName>
        <fullName evidence="1">Uncharacterized protein</fullName>
    </submittedName>
</protein>
<dbReference type="EMBL" id="CP002997">
    <property type="protein sequence ID" value="AEM19100.1"/>
    <property type="molecule type" value="Genomic_DNA"/>
</dbReference>
<gene>
    <name evidence="1" type="ordered locus">BS1330_I1780</name>
</gene>
<organism evidence="1 2">
    <name type="scientific">Brucella suis biovar 1 (strain 1330)</name>
    <dbReference type="NCBI Taxonomy" id="204722"/>
    <lineage>
        <taxon>Bacteria</taxon>
        <taxon>Pseudomonadati</taxon>
        <taxon>Pseudomonadota</taxon>
        <taxon>Alphaproteobacteria</taxon>
        <taxon>Hyphomicrobiales</taxon>
        <taxon>Brucellaceae</taxon>
        <taxon>Brucella/Ochrobactrum group</taxon>
        <taxon>Brucella</taxon>
    </lineage>
</organism>
<name>A0A0H3G4E6_BRUSU</name>
<evidence type="ECO:0000313" key="2">
    <source>
        <dbReference type="Proteomes" id="UP000007104"/>
    </source>
</evidence>
<evidence type="ECO:0000313" key="1">
    <source>
        <dbReference type="EMBL" id="AEM19100.1"/>
    </source>
</evidence>
<dbReference type="HOGENOM" id="CLU_3230613_0_0_5"/>
<dbReference type="KEGG" id="bsi:BS1330_I1780"/>
<accession>A0A0H3G4E6</accession>